<dbReference type="Proteomes" id="UP000008311">
    <property type="component" value="Unassembled WGS sequence"/>
</dbReference>
<dbReference type="AlphaFoldDB" id="B9S6M8"/>
<accession>B9S6M8</accession>
<evidence type="ECO:0000256" key="1">
    <source>
        <dbReference type="SAM" id="Coils"/>
    </source>
</evidence>
<keyword evidence="1" id="KW-0175">Coiled coil</keyword>
<evidence type="ECO:0000313" key="2">
    <source>
        <dbReference type="EMBL" id="EEF40754.1"/>
    </source>
</evidence>
<keyword evidence="3" id="KW-1185">Reference proteome</keyword>
<proteinExistence type="predicted"/>
<name>B9S6M8_RICCO</name>
<dbReference type="InParanoid" id="B9S6M8"/>
<feature type="coiled-coil region" evidence="1">
    <location>
        <begin position="3"/>
        <end position="33"/>
    </location>
</feature>
<organism evidence="2 3">
    <name type="scientific">Ricinus communis</name>
    <name type="common">Castor bean</name>
    <dbReference type="NCBI Taxonomy" id="3988"/>
    <lineage>
        <taxon>Eukaryota</taxon>
        <taxon>Viridiplantae</taxon>
        <taxon>Streptophyta</taxon>
        <taxon>Embryophyta</taxon>
        <taxon>Tracheophyta</taxon>
        <taxon>Spermatophyta</taxon>
        <taxon>Magnoliopsida</taxon>
        <taxon>eudicotyledons</taxon>
        <taxon>Gunneridae</taxon>
        <taxon>Pentapetalae</taxon>
        <taxon>rosids</taxon>
        <taxon>fabids</taxon>
        <taxon>Malpighiales</taxon>
        <taxon>Euphorbiaceae</taxon>
        <taxon>Acalyphoideae</taxon>
        <taxon>Acalypheae</taxon>
        <taxon>Ricinus</taxon>
    </lineage>
</organism>
<dbReference type="EMBL" id="EQ973881">
    <property type="protein sequence ID" value="EEF40754.1"/>
    <property type="molecule type" value="Genomic_DNA"/>
</dbReference>
<reference evidence="3" key="1">
    <citation type="journal article" date="2010" name="Nat. Biotechnol.">
        <title>Draft genome sequence of the oilseed species Ricinus communis.</title>
        <authorList>
            <person name="Chan A.P."/>
            <person name="Crabtree J."/>
            <person name="Zhao Q."/>
            <person name="Lorenzi H."/>
            <person name="Orvis J."/>
            <person name="Puiu D."/>
            <person name="Melake-Berhan A."/>
            <person name="Jones K.M."/>
            <person name="Redman J."/>
            <person name="Chen G."/>
            <person name="Cahoon E.B."/>
            <person name="Gedil M."/>
            <person name="Stanke M."/>
            <person name="Haas B.J."/>
            <person name="Wortman J.R."/>
            <person name="Fraser-Liggett C.M."/>
            <person name="Ravel J."/>
            <person name="Rabinowicz P.D."/>
        </authorList>
    </citation>
    <scope>NUCLEOTIDE SEQUENCE [LARGE SCALE GENOMIC DNA]</scope>
    <source>
        <strain evidence="3">cv. Hale</strain>
    </source>
</reference>
<sequence>MQKAEMERKNEQHQEALKMIDELTMKNVEMENKLEQPYDKRMQLIKDKKC</sequence>
<evidence type="ECO:0000313" key="3">
    <source>
        <dbReference type="Proteomes" id="UP000008311"/>
    </source>
</evidence>
<gene>
    <name evidence="2" type="ORF">RCOM_1110930</name>
</gene>
<protein>
    <submittedName>
        <fullName evidence="2">Uncharacterized protein</fullName>
    </submittedName>
</protein>